<dbReference type="EMBL" id="FQUP01000004">
    <property type="protein sequence ID" value="SHG33767.1"/>
    <property type="molecule type" value="Genomic_DNA"/>
</dbReference>
<evidence type="ECO:0000313" key="3">
    <source>
        <dbReference type="Proteomes" id="UP000184485"/>
    </source>
</evidence>
<proteinExistence type="predicted"/>
<feature type="transmembrane region" description="Helical" evidence="1">
    <location>
        <begin position="76"/>
        <end position="95"/>
    </location>
</feature>
<protein>
    <submittedName>
        <fullName evidence="2">Uncharacterized protein</fullName>
    </submittedName>
</protein>
<feature type="transmembrane region" description="Helical" evidence="1">
    <location>
        <begin position="21"/>
        <end position="39"/>
    </location>
</feature>
<keyword evidence="1" id="KW-0472">Membrane</keyword>
<sequence>MDRWGRGWHRVQRFADHPDPLVVASNWIALIVASNQPLYPLYVQWVAGGGGMAAMLTWLSTPFFACAPIVARRNSALGRAMLPLAGIFNSLLALSLFGADAGLTLFLAPCLVLAGLCFRTDERSWSYGIVALAIAGYACVVGLIGQPIVPLTQSAAAALYEVNLISAACLLILIGMTFSGATKSPDGHRPG</sequence>
<dbReference type="AlphaFoldDB" id="A0A1M5IZL0"/>
<keyword evidence="1" id="KW-0812">Transmembrane</keyword>
<gene>
    <name evidence="2" type="ORF">SAMN02745157_4055</name>
</gene>
<evidence type="ECO:0000313" key="2">
    <source>
        <dbReference type="EMBL" id="SHG33767.1"/>
    </source>
</evidence>
<organism evidence="2 3">
    <name type="scientific">Kaistia soli DSM 19436</name>
    <dbReference type="NCBI Taxonomy" id="1122133"/>
    <lineage>
        <taxon>Bacteria</taxon>
        <taxon>Pseudomonadati</taxon>
        <taxon>Pseudomonadota</taxon>
        <taxon>Alphaproteobacteria</taxon>
        <taxon>Hyphomicrobiales</taxon>
        <taxon>Kaistiaceae</taxon>
        <taxon>Kaistia</taxon>
    </lineage>
</organism>
<feature type="transmembrane region" description="Helical" evidence="1">
    <location>
        <begin position="125"/>
        <end position="145"/>
    </location>
</feature>
<keyword evidence="1" id="KW-1133">Transmembrane helix</keyword>
<feature type="transmembrane region" description="Helical" evidence="1">
    <location>
        <begin position="101"/>
        <end position="118"/>
    </location>
</feature>
<evidence type="ECO:0000256" key="1">
    <source>
        <dbReference type="SAM" id="Phobius"/>
    </source>
</evidence>
<accession>A0A1M5IZL0</accession>
<feature type="transmembrane region" description="Helical" evidence="1">
    <location>
        <begin position="157"/>
        <end position="179"/>
    </location>
</feature>
<keyword evidence="3" id="KW-1185">Reference proteome</keyword>
<reference evidence="2 3" key="1">
    <citation type="submission" date="2016-11" db="EMBL/GenBank/DDBJ databases">
        <authorList>
            <person name="Jaros S."/>
            <person name="Januszkiewicz K."/>
            <person name="Wedrychowicz H."/>
        </authorList>
    </citation>
    <scope>NUCLEOTIDE SEQUENCE [LARGE SCALE GENOMIC DNA]</scope>
    <source>
        <strain evidence="2 3">DSM 19436</strain>
    </source>
</reference>
<name>A0A1M5IZL0_9HYPH</name>
<dbReference type="Proteomes" id="UP000184485">
    <property type="component" value="Unassembled WGS sequence"/>
</dbReference>
<feature type="transmembrane region" description="Helical" evidence="1">
    <location>
        <begin position="45"/>
        <end position="64"/>
    </location>
</feature>